<reference evidence="2 3" key="1">
    <citation type="submission" date="2024-02" db="EMBL/GenBank/DDBJ databases">
        <authorList>
            <person name="Vignale AGUSTIN F."/>
            <person name="Sosa J E."/>
            <person name="Modenutti C."/>
        </authorList>
    </citation>
    <scope>NUCLEOTIDE SEQUENCE [LARGE SCALE GENOMIC DNA]</scope>
</reference>
<evidence type="ECO:0000313" key="3">
    <source>
        <dbReference type="Proteomes" id="UP001642360"/>
    </source>
</evidence>
<feature type="non-terminal residue" evidence="2">
    <location>
        <position position="1"/>
    </location>
</feature>
<feature type="compositionally biased region" description="Polar residues" evidence="1">
    <location>
        <begin position="113"/>
        <end position="125"/>
    </location>
</feature>
<name>A0ABC8RS99_9AQUA</name>
<gene>
    <name evidence="2" type="ORF">ILEXP_LOCUS15806</name>
</gene>
<comment type="caution">
    <text evidence="2">The sequence shown here is derived from an EMBL/GenBank/DDBJ whole genome shotgun (WGS) entry which is preliminary data.</text>
</comment>
<dbReference type="AlphaFoldDB" id="A0ABC8RS99"/>
<sequence>SNLMAPDVVAVKAKIVEIKRKAKRKVGAISGLEPSSKVQRTNVPLPYLPYFVTSHVIFLPLPTSQEAALTSSSKGVSPPFVEGSAGCVGGSSSPSSAEATGALESIAPLLRGPSSSRSVENSPHL</sequence>
<organism evidence="2 3">
    <name type="scientific">Ilex paraguariensis</name>
    <name type="common">yerba mate</name>
    <dbReference type="NCBI Taxonomy" id="185542"/>
    <lineage>
        <taxon>Eukaryota</taxon>
        <taxon>Viridiplantae</taxon>
        <taxon>Streptophyta</taxon>
        <taxon>Embryophyta</taxon>
        <taxon>Tracheophyta</taxon>
        <taxon>Spermatophyta</taxon>
        <taxon>Magnoliopsida</taxon>
        <taxon>eudicotyledons</taxon>
        <taxon>Gunneridae</taxon>
        <taxon>Pentapetalae</taxon>
        <taxon>asterids</taxon>
        <taxon>campanulids</taxon>
        <taxon>Aquifoliales</taxon>
        <taxon>Aquifoliaceae</taxon>
        <taxon>Ilex</taxon>
    </lineage>
</organism>
<dbReference type="Proteomes" id="UP001642360">
    <property type="component" value="Unassembled WGS sequence"/>
</dbReference>
<feature type="region of interest" description="Disordered" evidence="1">
    <location>
        <begin position="83"/>
        <end position="125"/>
    </location>
</feature>
<evidence type="ECO:0000313" key="2">
    <source>
        <dbReference type="EMBL" id="CAK9147871.1"/>
    </source>
</evidence>
<dbReference type="EMBL" id="CAUOFW020001724">
    <property type="protein sequence ID" value="CAK9147871.1"/>
    <property type="molecule type" value="Genomic_DNA"/>
</dbReference>
<keyword evidence="3" id="KW-1185">Reference proteome</keyword>
<accession>A0ABC8RS99</accession>
<proteinExistence type="predicted"/>
<protein>
    <submittedName>
        <fullName evidence="2">Uncharacterized protein</fullName>
    </submittedName>
</protein>
<evidence type="ECO:0000256" key="1">
    <source>
        <dbReference type="SAM" id="MobiDB-lite"/>
    </source>
</evidence>